<accession>A0AAE3YNA5</accession>
<dbReference type="RefSeq" id="WP_310366158.1">
    <property type="nucleotide sequence ID" value="NZ_JAVDYB010000001.1"/>
</dbReference>
<name>A0AAE3YNA5_9ACTN</name>
<dbReference type="InterPro" id="IPR045778">
    <property type="entry name" value="DUF6204"/>
</dbReference>
<dbReference type="Proteomes" id="UP001183643">
    <property type="component" value="Unassembled WGS sequence"/>
</dbReference>
<reference evidence="1" key="1">
    <citation type="submission" date="2023-07" db="EMBL/GenBank/DDBJ databases">
        <title>Sequencing the genomes of 1000 actinobacteria strains.</title>
        <authorList>
            <person name="Klenk H.-P."/>
        </authorList>
    </citation>
    <scope>NUCLEOTIDE SEQUENCE</scope>
    <source>
        <strain evidence="1">DSM 44707</strain>
    </source>
</reference>
<sequence length="112" mass="12330">MSRGIRVTVRGAFDSLTPAQTATLRAEAADHDFLNTAYTPDGYLAYDVTRPFFTFRYLLDAPEDEALDVTATRGELLACEWLDSHGYAYKNVTATAIDPAEVPLGARGRKNL</sequence>
<evidence type="ECO:0000313" key="2">
    <source>
        <dbReference type="Proteomes" id="UP001183643"/>
    </source>
</evidence>
<dbReference type="EMBL" id="JAVDYB010000001">
    <property type="protein sequence ID" value="MDR7275328.1"/>
    <property type="molecule type" value="Genomic_DNA"/>
</dbReference>
<comment type="caution">
    <text evidence="1">The sequence shown here is derived from an EMBL/GenBank/DDBJ whole genome shotgun (WGS) entry which is preliminary data.</text>
</comment>
<organism evidence="1 2">
    <name type="scientific">Catenuloplanes atrovinosus</name>
    <dbReference type="NCBI Taxonomy" id="137266"/>
    <lineage>
        <taxon>Bacteria</taxon>
        <taxon>Bacillati</taxon>
        <taxon>Actinomycetota</taxon>
        <taxon>Actinomycetes</taxon>
        <taxon>Micromonosporales</taxon>
        <taxon>Micromonosporaceae</taxon>
        <taxon>Catenuloplanes</taxon>
    </lineage>
</organism>
<evidence type="ECO:0000313" key="1">
    <source>
        <dbReference type="EMBL" id="MDR7275328.1"/>
    </source>
</evidence>
<proteinExistence type="predicted"/>
<protein>
    <submittedName>
        <fullName evidence="1">Uncharacterized protein</fullName>
    </submittedName>
</protein>
<dbReference type="Pfam" id="PF19707">
    <property type="entry name" value="DUF6204"/>
    <property type="match status" value="1"/>
</dbReference>
<gene>
    <name evidence="1" type="ORF">J2S41_002106</name>
</gene>
<keyword evidence="2" id="KW-1185">Reference proteome</keyword>
<dbReference type="AlphaFoldDB" id="A0AAE3YNA5"/>